<dbReference type="AlphaFoldDB" id="J7L3T5"/>
<dbReference type="HOGENOM" id="CLU_2012877_0_0_11"/>
<accession>J7L3T5</accession>
<proteinExistence type="inferred from homology"/>
<dbReference type="PATRIC" id="fig|1205910.3.peg.2787"/>
<dbReference type="InterPro" id="IPR003680">
    <property type="entry name" value="Flavodoxin_fold"/>
</dbReference>
<evidence type="ECO:0000256" key="1">
    <source>
        <dbReference type="ARBA" id="ARBA00006252"/>
    </source>
</evidence>
<dbReference type="PANTHER" id="PTHR10204:SF34">
    <property type="entry name" value="NAD(P)H DEHYDROGENASE [QUINONE] 1 ISOFORM 1"/>
    <property type="match status" value="1"/>
</dbReference>
<dbReference type="InterPro" id="IPR051545">
    <property type="entry name" value="NAD(P)H_dehydrogenase_qn"/>
</dbReference>
<dbReference type="PANTHER" id="PTHR10204">
    <property type="entry name" value="NAD P H OXIDOREDUCTASE-RELATED"/>
    <property type="match status" value="1"/>
</dbReference>
<evidence type="ECO:0000256" key="3">
    <source>
        <dbReference type="SAM" id="MobiDB-lite"/>
    </source>
</evidence>
<protein>
    <submittedName>
        <fullName evidence="5">Flavodoxin-like fold family protein</fullName>
    </submittedName>
</protein>
<reference evidence="6" key="2">
    <citation type="submission" date="2012-08" db="EMBL/GenBank/DDBJ databases">
        <title>Whole-genome sequence of Nocardiopsis alba strain ATCC BAA-2165 associated with honeybees.</title>
        <authorList>
            <person name="Qiao J."/>
            <person name="Chen L."/>
            <person name="Li Y."/>
            <person name="Wang J."/>
            <person name="Zhang W."/>
            <person name="Chen S."/>
        </authorList>
    </citation>
    <scope>NUCLEOTIDE SEQUENCE [LARGE SCALE GENOMIC DNA]</scope>
    <source>
        <strain evidence="6">ATCC BAA-2165 / BE74</strain>
    </source>
</reference>
<dbReference type="KEGG" id="nal:B005_2950"/>
<comment type="similarity">
    <text evidence="1">Belongs to the NAD(P)H dehydrogenase (quinone) family.</text>
</comment>
<dbReference type="GO" id="GO:0005829">
    <property type="term" value="C:cytosol"/>
    <property type="evidence" value="ECO:0007669"/>
    <property type="project" value="TreeGrafter"/>
</dbReference>
<dbReference type="SUPFAM" id="SSF52218">
    <property type="entry name" value="Flavoproteins"/>
    <property type="match status" value="1"/>
</dbReference>
<gene>
    <name evidence="5" type="ordered locus">B005_2950</name>
</gene>
<evidence type="ECO:0000313" key="5">
    <source>
        <dbReference type="EMBL" id="AFR06045.1"/>
    </source>
</evidence>
<dbReference type="Gene3D" id="3.40.50.360">
    <property type="match status" value="1"/>
</dbReference>
<reference evidence="5 6" key="1">
    <citation type="journal article" date="2012" name="J. Bacteriol.">
        <title>Whole-Genome Sequence of Nocardiopsis alba Strain ATCC BAA-2165, Associated with Honeybees.</title>
        <authorList>
            <person name="Qiao J."/>
            <person name="Chen L."/>
            <person name="Li Y."/>
            <person name="Wang J."/>
            <person name="Zhang W."/>
            <person name="Chen S."/>
        </authorList>
    </citation>
    <scope>NUCLEOTIDE SEQUENCE [LARGE SCALE GENOMIC DNA]</scope>
    <source>
        <strain evidence="6">ATCC BAA-2165 / BE74</strain>
    </source>
</reference>
<dbReference type="EMBL" id="CP003788">
    <property type="protein sequence ID" value="AFR06045.1"/>
    <property type="molecule type" value="Genomic_DNA"/>
</dbReference>
<sequence length="123" mass="13036">MSTFGGVPTALIVHAHPEPHSFGTAQMTTAARTLHGAGYHVDVLDLYAEGWAPVLRREQFTSTEDRFKPQAEQVRAVSGRAPSTARSKTTSNACSPPTCSSCRSRCGGSRCPPSSRAGWTGSS</sequence>
<dbReference type="eggNOG" id="COG2249">
    <property type="taxonomic scope" value="Bacteria"/>
</dbReference>
<feature type="compositionally biased region" description="Low complexity" evidence="3">
    <location>
        <begin position="94"/>
        <end position="116"/>
    </location>
</feature>
<evidence type="ECO:0000259" key="4">
    <source>
        <dbReference type="Pfam" id="PF02525"/>
    </source>
</evidence>
<feature type="domain" description="Flavodoxin-like fold" evidence="4">
    <location>
        <begin position="10"/>
        <end position="73"/>
    </location>
</feature>
<evidence type="ECO:0000256" key="2">
    <source>
        <dbReference type="ARBA" id="ARBA00023002"/>
    </source>
</evidence>
<feature type="compositionally biased region" description="Polar residues" evidence="3">
    <location>
        <begin position="84"/>
        <end position="93"/>
    </location>
</feature>
<name>J7L3T5_NOCAA</name>
<dbReference type="GO" id="GO:0003955">
    <property type="term" value="F:NAD(P)H dehydrogenase (quinone) activity"/>
    <property type="evidence" value="ECO:0007669"/>
    <property type="project" value="TreeGrafter"/>
</dbReference>
<dbReference type="Proteomes" id="UP000003779">
    <property type="component" value="Chromosome"/>
</dbReference>
<dbReference type="Pfam" id="PF02525">
    <property type="entry name" value="Flavodoxin_2"/>
    <property type="match status" value="1"/>
</dbReference>
<feature type="region of interest" description="Disordered" evidence="3">
    <location>
        <begin position="68"/>
        <end position="123"/>
    </location>
</feature>
<evidence type="ECO:0000313" key="6">
    <source>
        <dbReference type="Proteomes" id="UP000003779"/>
    </source>
</evidence>
<keyword evidence="2" id="KW-0560">Oxidoreductase</keyword>
<dbReference type="STRING" id="1205910.B005_2950"/>
<dbReference type="InterPro" id="IPR029039">
    <property type="entry name" value="Flavoprotein-like_sf"/>
</dbReference>
<organism evidence="5 6">
    <name type="scientific">Nocardiopsis alba (strain ATCC BAA-2165 / BE74)</name>
    <dbReference type="NCBI Taxonomy" id="1205910"/>
    <lineage>
        <taxon>Bacteria</taxon>
        <taxon>Bacillati</taxon>
        <taxon>Actinomycetota</taxon>
        <taxon>Actinomycetes</taxon>
        <taxon>Streptosporangiales</taxon>
        <taxon>Nocardiopsidaceae</taxon>
        <taxon>Nocardiopsis</taxon>
    </lineage>
</organism>